<keyword evidence="2" id="KW-1185">Reference proteome</keyword>
<sequence length="114" mass="11924">MLGLREVSSQFRAQVYTITLTAPNADERAAALTVASNPAGAGQPLTLTGRAGQTLQLQVLDAVGRVHHNQPPHPATTTEQLPLTLPGSLPAGVYLLRVSGPGTAPLQTRLVLTR</sequence>
<comment type="caution">
    <text evidence="1">The sequence shown here is derived from an EMBL/GenBank/DDBJ whole genome shotgun (WGS) entry which is preliminary data.</text>
</comment>
<dbReference type="Proteomes" id="UP000565521">
    <property type="component" value="Unassembled WGS sequence"/>
</dbReference>
<reference evidence="1 2" key="1">
    <citation type="submission" date="2020-05" db="EMBL/GenBank/DDBJ databases">
        <title>Hymenobacter terrestris sp. nov. and Hymenobacter lapidiphilus sp. nov., isolated from regoliths in Antarctica.</title>
        <authorList>
            <person name="Sedlacek I."/>
            <person name="Pantucek R."/>
            <person name="Zeman M."/>
            <person name="Holochova P."/>
            <person name="Kralova S."/>
            <person name="Stankova E."/>
            <person name="Sedo O."/>
            <person name="Micenkova L."/>
            <person name="Svec P."/>
            <person name="Gupta V."/>
            <person name="Sood U."/>
            <person name="Korpole U.S."/>
            <person name="Lal R."/>
        </authorList>
    </citation>
    <scope>NUCLEOTIDE SEQUENCE [LARGE SCALE GENOMIC DNA]</scope>
    <source>
        <strain evidence="1 2">P5342</strain>
    </source>
</reference>
<gene>
    <name evidence="1" type="ORF">HW554_16715</name>
</gene>
<evidence type="ECO:0008006" key="3">
    <source>
        <dbReference type="Google" id="ProtNLM"/>
    </source>
</evidence>
<name>A0A7Y7PRS5_9BACT</name>
<evidence type="ECO:0000313" key="2">
    <source>
        <dbReference type="Proteomes" id="UP000565521"/>
    </source>
</evidence>
<protein>
    <recommendedName>
        <fullName evidence="3">T9SS type A sorting domain-containing protein</fullName>
    </recommendedName>
</protein>
<accession>A0A7Y7PRS5</accession>
<evidence type="ECO:0000313" key="1">
    <source>
        <dbReference type="EMBL" id="NVO32860.1"/>
    </source>
</evidence>
<dbReference type="RefSeq" id="WP_176909723.1">
    <property type="nucleotide sequence ID" value="NZ_JABKAU010000039.1"/>
</dbReference>
<dbReference type="AlphaFoldDB" id="A0A7Y7PRS5"/>
<organism evidence="1 2">
    <name type="scientific">Hymenobacter lapidiphilus</name>
    <dbReference type="NCBI Taxonomy" id="2608003"/>
    <lineage>
        <taxon>Bacteria</taxon>
        <taxon>Pseudomonadati</taxon>
        <taxon>Bacteroidota</taxon>
        <taxon>Cytophagia</taxon>
        <taxon>Cytophagales</taxon>
        <taxon>Hymenobacteraceae</taxon>
        <taxon>Hymenobacter</taxon>
    </lineage>
</organism>
<proteinExistence type="predicted"/>
<dbReference type="EMBL" id="JABKAU010000039">
    <property type="protein sequence ID" value="NVO32860.1"/>
    <property type="molecule type" value="Genomic_DNA"/>
</dbReference>